<dbReference type="PROSITE" id="PS00108">
    <property type="entry name" value="PROTEIN_KINASE_ST"/>
    <property type="match status" value="1"/>
</dbReference>
<dbReference type="PROSITE" id="PS50011">
    <property type="entry name" value="PROTEIN_KINASE_DOM"/>
    <property type="match status" value="1"/>
</dbReference>
<gene>
    <name evidence="2" type="ORF">PMAYCL1PPCAC_09634</name>
</gene>
<dbReference type="CDD" id="cd14014">
    <property type="entry name" value="STKc_PknB_like"/>
    <property type="match status" value="1"/>
</dbReference>
<evidence type="ECO:0000313" key="3">
    <source>
        <dbReference type="Proteomes" id="UP001328107"/>
    </source>
</evidence>
<feature type="domain" description="Protein kinase" evidence="1">
    <location>
        <begin position="29"/>
        <end position="291"/>
    </location>
</feature>
<keyword evidence="3" id="KW-1185">Reference proteome</keyword>
<dbReference type="InterPro" id="IPR011009">
    <property type="entry name" value="Kinase-like_dom_sf"/>
</dbReference>
<comment type="caution">
    <text evidence="2">The sequence shown here is derived from an EMBL/GenBank/DDBJ whole genome shotgun (WGS) entry which is preliminary data.</text>
</comment>
<dbReference type="PANTHER" id="PTHR44329">
    <property type="entry name" value="SERINE/THREONINE-PROTEIN KINASE TNNI3K-RELATED"/>
    <property type="match status" value="1"/>
</dbReference>
<feature type="non-terminal residue" evidence="2">
    <location>
        <position position="1"/>
    </location>
</feature>
<dbReference type="InterPro" id="IPR000719">
    <property type="entry name" value="Prot_kinase_dom"/>
</dbReference>
<dbReference type="AlphaFoldDB" id="A0AAN5CE41"/>
<evidence type="ECO:0000259" key="1">
    <source>
        <dbReference type="PROSITE" id="PS50011"/>
    </source>
</evidence>
<reference evidence="3" key="1">
    <citation type="submission" date="2022-10" db="EMBL/GenBank/DDBJ databases">
        <title>Genome assembly of Pristionchus species.</title>
        <authorList>
            <person name="Yoshida K."/>
            <person name="Sommer R.J."/>
        </authorList>
    </citation>
    <scope>NUCLEOTIDE SEQUENCE [LARGE SCALE GENOMIC DNA]</scope>
    <source>
        <strain evidence="3">RS5460</strain>
    </source>
</reference>
<dbReference type="InterPro" id="IPR051681">
    <property type="entry name" value="Ser/Thr_Kinases-Pseudokinases"/>
</dbReference>
<organism evidence="2 3">
    <name type="scientific">Pristionchus mayeri</name>
    <dbReference type="NCBI Taxonomy" id="1317129"/>
    <lineage>
        <taxon>Eukaryota</taxon>
        <taxon>Metazoa</taxon>
        <taxon>Ecdysozoa</taxon>
        <taxon>Nematoda</taxon>
        <taxon>Chromadorea</taxon>
        <taxon>Rhabditida</taxon>
        <taxon>Rhabditina</taxon>
        <taxon>Diplogasteromorpha</taxon>
        <taxon>Diplogasteroidea</taxon>
        <taxon>Neodiplogasteridae</taxon>
        <taxon>Pristionchus</taxon>
    </lineage>
</organism>
<dbReference type="SMART" id="SM00220">
    <property type="entry name" value="S_TKc"/>
    <property type="match status" value="1"/>
</dbReference>
<dbReference type="EMBL" id="BTRK01000002">
    <property type="protein sequence ID" value="GMR39439.1"/>
    <property type="molecule type" value="Genomic_DNA"/>
</dbReference>
<evidence type="ECO:0000313" key="2">
    <source>
        <dbReference type="EMBL" id="GMR39439.1"/>
    </source>
</evidence>
<dbReference type="InterPro" id="IPR008271">
    <property type="entry name" value="Ser/Thr_kinase_AS"/>
</dbReference>
<name>A0AAN5CE41_9BILA</name>
<dbReference type="GO" id="GO:0005524">
    <property type="term" value="F:ATP binding"/>
    <property type="evidence" value="ECO:0007669"/>
    <property type="project" value="InterPro"/>
</dbReference>
<protein>
    <recommendedName>
        <fullName evidence="1">Protein kinase domain-containing protein</fullName>
    </recommendedName>
</protein>
<dbReference type="GO" id="GO:0004674">
    <property type="term" value="F:protein serine/threonine kinase activity"/>
    <property type="evidence" value="ECO:0007669"/>
    <property type="project" value="TreeGrafter"/>
</dbReference>
<proteinExistence type="predicted"/>
<dbReference type="Pfam" id="PF00069">
    <property type="entry name" value="Pkinase"/>
    <property type="match status" value="1"/>
</dbReference>
<dbReference type="Proteomes" id="UP001328107">
    <property type="component" value="Unassembled WGS sequence"/>
</dbReference>
<dbReference type="Gene3D" id="3.30.200.20">
    <property type="entry name" value="Phosphorylase Kinase, domain 1"/>
    <property type="match status" value="1"/>
</dbReference>
<sequence length="304" mass="34167">ITVVYSVHGCSGAMDSLRNDLFDKGDLDWNESKEISRGGQGVVYRVPSRSGQIFAVKTRVSLDEIDRLKRLRHCNIVKFISVTTHNNRPALVMEYADRNLRKHLDRGVLGKHSFIDITSGIAAGLSYVHEQGLVHRDIKSENILIIIKRTDECVAKIGDFGIAREIPESWARHQVVGSYQYMAPELLVPERIEGPDPDAVVERKRRVAELEPRVDTWSFGCLSWECLTGLAPFVGCDPVTLPTMVAIGQNRIPLPHEVASESLWNMLERCLVIKPENRSSMPAIVEMLAGLRDDIQNMTHEVGY</sequence>
<dbReference type="Gene3D" id="1.10.510.10">
    <property type="entry name" value="Transferase(Phosphotransferase) domain 1"/>
    <property type="match status" value="1"/>
</dbReference>
<dbReference type="SUPFAM" id="SSF56112">
    <property type="entry name" value="Protein kinase-like (PK-like)"/>
    <property type="match status" value="1"/>
</dbReference>
<accession>A0AAN5CE41</accession>